<organism evidence="5 6">
    <name type="scientific">Paraburkholderia diazotrophica</name>
    <dbReference type="NCBI Taxonomy" id="667676"/>
    <lineage>
        <taxon>Bacteria</taxon>
        <taxon>Pseudomonadati</taxon>
        <taxon>Pseudomonadota</taxon>
        <taxon>Betaproteobacteria</taxon>
        <taxon>Burkholderiales</taxon>
        <taxon>Burkholderiaceae</taxon>
        <taxon>Paraburkholderia</taxon>
    </lineage>
</organism>
<evidence type="ECO:0000259" key="3">
    <source>
        <dbReference type="Pfam" id="PF06056"/>
    </source>
</evidence>
<dbReference type="Gene3D" id="3.30.420.240">
    <property type="match status" value="1"/>
</dbReference>
<feature type="region of interest" description="Disordered" evidence="2">
    <location>
        <begin position="121"/>
        <end position="143"/>
    </location>
</feature>
<dbReference type="STRING" id="667676.SAMN05192539_106312"/>
<feature type="domain" description="Terminase ATPase subunit N-terminal" evidence="3">
    <location>
        <begin position="28"/>
        <end position="84"/>
    </location>
</feature>
<dbReference type="Pfam" id="PF17289">
    <property type="entry name" value="Terminase_6C"/>
    <property type="match status" value="1"/>
</dbReference>
<dbReference type="Pfam" id="PF06056">
    <property type="entry name" value="Terminase_5"/>
    <property type="match status" value="1"/>
</dbReference>
<evidence type="ECO:0000259" key="4">
    <source>
        <dbReference type="Pfam" id="PF17289"/>
    </source>
</evidence>
<evidence type="ECO:0000313" key="5">
    <source>
        <dbReference type="EMBL" id="SEK13003.1"/>
    </source>
</evidence>
<accession>A0A1H7EGB7</accession>
<proteinExistence type="predicted"/>
<keyword evidence="6" id="KW-1185">Reference proteome</keyword>
<dbReference type="Proteomes" id="UP000198866">
    <property type="component" value="Unassembled WGS sequence"/>
</dbReference>
<evidence type="ECO:0000256" key="2">
    <source>
        <dbReference type="SAM" id="MobiDB-lite"/>
    </source>
</evidence>
<feature type="compositionally biased region" description="Basic and acidic residues" evidence="2">
    <location>
        <begin position="131"/>
        <end position="143"/>
    </location>
</feature>
<protein>
    <submittedName>
        <fullName evidence="5">Uncharacterized protein YjcR</fullName>
    </submittedName>
</protein>
<dbReference type="Pfam" id="PF03237">
    <property type="entry name" value="Terminase_6N"/>
    <property type="match status" value="1"/>
</dbReference>
<evidence type="ECO:0000256" key="1">
    <source>
        <dbReference type="ARBA" id="ARBA00022612"/>
    </source>
</evidence>
<dbReference type="InterPro" id="IPR035421">
    <property type="entry name" value="Terminase_6C"/>
</dbReference>
<dbReference type="EMBL" id="FNYE01000063">
    <property type="protein sequence ID" value="SEK13003.1"/>
    <property type="molecule type" value="Genomic_DNA"/>
</dbReference>
<evidence type="ECO:0000313" key="6">
    <source>
        <dbReference type="Proteomes" id="UP000198866"/>
    </source>
</evidence>
<gene>
    <name evidence="5" type="ORF">SAMN05192539_106312</name>
</gene>
<keyword evidence="1" id="KW-1188">Viral release from host cell</keyword>
<dbReference type="Gene3D" id="3.40.50.300">
    <property type="entry name" value="P-loop containing nucleotide triphosphate hydrolases"/>
    <property type="match status" value="1"/>
</dbReference>
<name>A0A1H7EGB7_9BURK</name>
<reference evidence="6" key="1">
    <citation type="submission" date="2016-10" db="EMBL/GenBank/DDBJ databases">
        <authorList>
            <person name="Varghese N."/>
            <person name="Submissions S."/>
        </authorList>
    </citation>
    <scope>NUCLEOTIDE SEQUENCE [LARGE SCALE GENOMIC DNA]</scope>
    <source>
        <strain evidence="6">LMG 26031</strain>
    </source>
</reference>
<dbReference type="AlphaFoldDB" id="A0A1H7EGB7"/>
<dbReference type="InterPro" id="IPR027417">
    <property type="entry name" value="P-loop_NTPase"/>
</dbReference>
<sequence length="604" mass="68392">MLARARHAKLAGMIETADITPALESNADPRRIARALYWQGWRITSVAEHLQLKRATVEAWKQRDEWDKAAPIERIESSLETRLAVLIAKPVKTGSDFKEIDLLGRQVERLARVRKYGETGKESDLNPNIEARNKAPRKEKAARNDFSDEQIARLHEAFLDCQFGYQKVWYRNGHQRTRNILKSRQIGATFYFAREALDDALQTARNQIFLSASKAQAHVFKSYIRQFAAEAAEVELTGDPIILPNMAELIFLGTNSRTAQSYHGNFYFDEYFWVSGFRQLNKVASGMAMHKKWRKTYFSTPSSITHEAYTFWSGEHYNRGRAKADHIHLDISHSALGRGRLCEDRQFRQIVTVEDAVAGGCDLFDIDELRLEYSAQEYANLLMCQFIDDTASIFPLAELQRCMVDSWEEWADDFKPLAPRPFGFRPVWVGYDPALSGDSAGLVVVAPPAVPGGKFRVLHKCQFRGMDFEGQAEAIRQITQQYNVEYMSIDTTGIGQGVYQLVKQFYPSAVALNYSPEIKGRLVLKGLSVIGKGRLEFDAGWTDLAQSFMAIRKTMTASGRKVTYEASRSEETGHADLAWACLHALDNEPLEGVTANNTGFMEFS</sequence>
<feature type="domain" description="Terminase large subunit gp17-like C-terminal" evidence="4">
    <location>
        <begin position="429"/>
        <end position="587"/>
    </location>
</feature>
<dbReference type="InterPro" id="IPR010332">
    <property type="entry name" value="ATPase_terminase-su_N"/>
</dbReference>